<comment type="subcellular location">
    <subcellularLocation>
        <location evidence="1">Secreted</location>
    </subcellularLocation>
</comment>
<evidence type="ECO:0000313" key="14">
    <source>
        <dbReference type="Proteomes" id="UP001209878"/>
    </source>
</evidence>
<evidence type="ECO:0000256" key="2">
    <source>
        <dbReference type="ARBA" id="ARBA00022525"/>
    </source>
</evidence>
<feature type="binding site" evidence="10">
    <location>
        <position position="205"/>
    </location>
    <ligand>
        <name>Zn(2+)</name>
        <dbReference type="ChEBI" id="CHEBI:29105"/>
        <note>catalytic</note>
    </ligand>
</feature>
<sequence>MIRFSFRRQGSLWRPTGDDTREDWLGRHGLKKGIYEESLALVKRCKVMMLRNEGLTVTREAEEQMDIFLYGTLPTLGEAKECVELHKRRHKRKLINLKAWPTRKWPMPIIYKYDGAHTTEDVLMIEAAIKHWESETCIRFKRVATNATVTEQHILFTAGSTCSSFVGRVKKSNAFPQQINLMSEYCTQWLGFPVHEIGHAIGFWHEHVRPDRDDYVTVNMSYVYPRFRNNFLKLNKTLVDIDMSVPYDYGSVMHYAATELSIGRLHAIEPKNPLYLKTMGQRVGLSFFDAKLANLAYCKDKCAGVKPHVRCYRGGYRDPNNCRKCKCPEGFGRSQCRRPARANGGCRPTSSSIIYVRSRTEKCLWTRNYNQADGKGAYRHGDKCNWFLKARAGKKIVVRFAGRRFSTYCDYDSPSCFQWVEIKYKKDLALRGPRFCCNPGDIPKFNGKNTLTSESNKMMVIFNAEYPIFKINNYYTHDVPVHYMKGFKLCYKLA</sequence>
<dbReference type="SMART" id="SM00235">
    <property type="entry name" value="ZnMc"/>
    <property type="match status" value="1"/>
</dbReference>
<comment type="caution">
    <text evidence="13">The sequence shown here is derived from an EMBL/GenBank/DDBJ whole genome shotgun (WGS) entry which is preliminary data.</text>
</comment>
<dbReference type="GO" id="GO:0006508">
    <property type="term" value="P:proteolysis"/>
    <property type="evidence" value="ECO:0007669"/>
    <property type="project" value="UniProtKB-KW"/>
</dbReference>
<reference evidence="13" key="1">
    <citation type="journal article" date="2023" name="Mol. Biol. Evol.">
        <title>Third-Generation Sequencing Reveals the Adaptive Role of the Epigenome in Three Deep-Sea Polychaetes.</title>
        <authorList>
            <person name="Perez M."/>
            <person name="Aroh O."/>
            <person name="Sun Y."/>
            <person name="Lan Y."/>
            <person name="Juniper S.K."/>
            <person name="Young C.R."/>
            <person name="Angers B."/>
            <person name="Qian P.Y."/>
        </authorList>
    </citation>
    <scope>NUCLEOTIDE SEQUENCE</scope>
    <source>
        <strain evidence="13">R07B-5</strain>
    </source>
</reference>
<dbReference type="Proteomes" id="UP001209878">
    <property type="component" value="Unassembled WGS sequence"/>
</dbReference>
<gene>
    <name evidence="13" type="ORF">NP493_579g00015</name>
</gene>
<evidence type="ECO:0000313" key="13">
    <source>
        <dbReference type="EMBL" id="KAK2177796.1"/>
    </source>
</evidence>
<organism evidence="13 14">
    <name type="scientific">Ridgeia piscesae</name>
    <name type="common">Tubeworm</name>
    <dbReference type="NCBI Taxonomy" id="27915"/>
    <lineage>
        <taxon>Eukaryota</taxon>
        <taxon>Metazoa</taxon>
        <taxon>Spiralia</taxon>
        <taxon>Lophotrochozoa</taxon>
        <taxon>Annelida</taxon>
        <taxon>Polychaeta</taxon>
        <taxon>Sedentaria</taxon>
        <taxon>Canalipalpata</taxon>
        <taxon>Sabellida</taxon>
        <taxon>Siboglinidae</taxon>
        <taxon>Ridgeia</taxon>
    </lineage>
</organism>
<evidence type="ECO:0000256" key="3">
    <source>
        <dbReference type="ARBA" id="ARBA00022670"/>
    </source>
</evidence>
<feature type="binding site" evidence="10">
    <location>
        <position position="195"/>
    </location>
    <ligand>
        <name>Zn(2+)</name>
        <dbReference type="ChEBI" id="CHEBI:29105"/>
        <note>catalytic</note>
    </ligand>
</feature>
<dbReference type="GO" id="GO:0004222">
    <property type="term" value="F:metalloendopeptidase activity"/>
    <property type="evidence" value="ECO:0007669"/>
    <property type="project" value="UniProtKB-UniRule"/>
</dbReference>
<keyword evidence="9" id="KW-0325">Glycoprotein</keyword>
<dbReference type="Gene3D" id="3.40.390.10">
    <property type="entry name" value="Collagenase (Catalytic Domain)"/>
    <property type="match status" value="1"/>
</dbReference>
<feature type="active site" evidence="10">
    <location>
        <position position="196"/>
    </location>
</feature>
<keyword evidence="2" id="KW-0964">Secreted</keyword>
<evidence type="ECO:0000256" key="6">
    <source>
        <dbReference type="ARBA" id="ARBA00022801"/>
    </source>
</evidence>
<protein>
    <recommendedName>
        <fullName evidence="11">Metalloendopeptidase</fullName>
        <ecNumber evidence="11">3.4.24.-</ecNumber>
    </recommendedName>
</protein>
<dbReference type="SUPFAM" id="SSF49854">
    <property type="entry name" value="Spermadhesin, CUB domain"/>
    <property type="match status" value="1"/>
</dbReference>
<dbReference type="PIRSF" id="PIRSF036365">
    <property type="entry name" value="Astacin_nematoda"/>
    <property type="match status" value="1"/>
</dbReference>
<evidence type="ECO:0000256" key="5">
    <source>
        <dbReference type="ARBA" id="ARBA00022729"/>
    </source>
</evidence>
<evidence type="ECO:0000256" key="11">
    <source>
        <dbReference type="RuleBase" id="RU361183"/>
    </source>
</evidence>
<keyword evidence="3 10" id="KW-0645">Protease</keyword>
<evidence type="ECO:0000256" key="8">
    <source>
        <dbReference type="ARBA" id="ARBA00023049"/>
    </source>
</evidence>
<dbReference type="InterPro" id="IPR024079">
    <property type="entry name" value="MetalloPept_cat_dom_sf"/>
</dbReference>
<dbReference type="AlphaFoldDB" id="A0AAD9KUP1"/>
<dbReference type="EMBL" id="JAODUO010000578">
    <property type="protein sequence ID" value="KAK2177796.1"/>
    <property type="molecule type" value="Genomic_DNA"/>
</dbReference>
<feature type="domain" description="Peptidase M12A" evidence="12">
    <location>
        <begin position="93"/>
        <end position="299"/>
    </location>
</feature>
<dbReference type="PANTHER" id="PTHR10127">
    <property type="entry name" value="DISCOIDIN, CUB, EGF, LAMININ , AND ZINC METALLOPROTEASE DOMAIN CONTAINING"/>
    <property type="match status" value="1"/>
</dbReference>
<evidence type="ECO:0000256" key="7">
    <source>
        <dbReference type="ARBA" id="ARBA00022833"/>
    </source>
</evidence>
<evidence type="ECO:0000256" key="10">
    <source>
        <dbReference type="PROSITE-ProRule" id="PRU01211"/>
    </source>
</evidence>
<keyword evidence="6 10" id="KW-0378">Hydrolase</keyword>
<dbReference type="GO" id="GO:0008270">
    <property type="term" value="F:zinc ion binding"/>
    <property type="evidence" value="ECO:0007669"/>
    <property type="project" value="UniProtKB-UniRule"/>
</dbReference>
<dbReference type="GO" id="GO:0005576">
    <property type="term" value="C:extracellular region"/>
    <property type="evidence" value="ECO:0007669"/>
    <property type="project" value="UniProtKB-SubCell"/>
</dbReference>
<comment type="cofactor">
    <cofactor evidence="10 11">
        <name>Zn(2+)</name>
        <dbReference type="ChEBI" id="CHEBI:29105"/>
    </cofactor>
    <text evidence="10 11">Binds 1 zinc ion per subunit.</text>
</comment>
<proteinExistence type="predicted"/>
<dbReference type="InterPro" id="IPR001506">
    <property type="entry name" value="Peptidase_M12A"/>
</dbReference>
<evidence type="ECO:0000256" key="1">
    <source>
        <dbReference type="ARBA" id="ARBA00004613"/>
    </source>
</evidence>
<dbReference type="Gene3D" id="2.60.120.290">
    <property type="entry name" value="Spermadhesin, CUB domain"/>
    <property type="match status" value="1"/>
</dbReference>
<dbReference type="InterPro" id="IPR006026">
    <property type="entry name" value="Peptidase_Metallo"/>
</dbReference>
<name>A0AAD9KUP1_RIDPI</name>
<dbReference type="EC" id="3.4.24.-" evidence="11"/>
<dbReference type="InterPro" id="IPR017050">
    <property type="entry name" value="Metallopeptidase_nem"/>
</dbReference>
<dbReference type="InterPro" id="IPR034035">
    <property type="entry name" value="Astacin-like_dom"/>
</dbReference>
<evidence type="ECO:0000256" key="4">
    <source>
        <dbReference type="ARBA" id="ARBA00022723"/>
    </source>
</evidence>
<dbReference type="PRINTS" id="PR00480">
    <property type="entry name" value="ASTACIN"/>
</dbReference>
<accession>A0AAD9KUP1</accession>
<dbReference type="GO" id="GO:0018996">
    <property type="term" value="P:molting cycle, collagen and cuticulin-based cuticle"/>
    <property type="evidence" value="ECO:0007669"/>
    <property type="project" value="InterPro"/>
</dbReference>
<keyword evidence="4 10" id="KW-0479">Metal-binding</keyword>
<evidence type="ECO:0000259" key="12">
    <source>
        <dbReference type="PROSITE" id="PS51864"/>
    </source>
</evidence>
<dbReference type="CDD" id="cd04280">
    <property type="entry name" value="ZnMc_astacin_like"/>
    <property type="match status" value="1"/>
</dbReference>
<keyword evidence="8 10" id="KW-0482">Metalloprotease</keyword>
<dbReference type="PROSITE" id="PS51864">
    <property type="entry name" value="ASTACIN"/>
    <property type="match status" value="1"/>
</dbReference>
<dbReference type="InterPro" id="IPR035914">
    <property type="entry name" value="Sperma_CUB_dom_sf"/>
</dbReference>
<dbReference type="Pfam" id="PF01400">
    <property type="entry name" value="Astacin"/>
    <property type="match status" value="1"/>
</dbReference>
<dbReference type="SUPFAM" id="SSF55486">
    <property type="entry name" value="Metalloproteases ('zincins'), catalytic domain"/>
    <property type="match status" value="1"/>
</dbReference>
<keyword evidence="14" id="KW-1185">Reference proteome</keyword>
<keyword evidence="5" id="KW-0732">Signal</keyword>
<feature type="binding site" evidence="10">
    <location>
        <position position="199"/>
    </location>
    <ligand>
        <name>Zn(2+)</name>
        <dbReference type="ChEBI" id="CHEBI:29105"/>
        <note>catalytic</note>
    </ligand>
</feature>
<dbReference type="PANTHER" id="PTHR10127:SF780">
    <property type="entry name" value="METALLOENDOPEPTIDASE"/>
    <property type="match status" value="1"/>
</dbReference>
<comment type="caution">
    <text evidence="10">Lacks conserved residue(s) required for the propagation of feature annotation.</text>
</comment>
<keyword evidence="7 10" id="KW-0862">Zinc</keyword>
<evidence type="ECO:0000256" key="9">
    <source>
        <dbReference type="ARBA" id="ARBA00023180"/>
    </source>
</evidence>